<feature type="transmembrane region" description="Helical" evidence="7">
    <location>
        <begin position="282"/>
        <end position="299"/>
    </location>
</feature>
<keyword evidence="10" id="KW-1185">Reference proteome</keyword>
<evidence type="ECO:0000256" key="2">
    <source>
        <dbReference type="ARBA" id="ARBA00022448"/>
    </source>
</evidence>
<evidence type="ECO:0000256" key="1">
    <source>
        <dbReference type="ARBA" id="ARBA00004651"/>
    </source>
</evidence>
<keyword evidence="4 7" id="KW-0812">Transmembrane</keyword>
<evidence type="ECO:0000256" key="4">
    <source>
        <dbReference type="ARBA" id="ARBA00022692"/>
    </source>
</evidence>
<feature type="transmembrane region" description="Helical" evidence="7">
    <location>
        <begin position="209"/>
        <end position="228"/>
    </location>
</feature>
<dbReference type="InterPro" id="IPR020846">
    <property type="entry name" value="MFS_dom"/>
</dbReference>
<dbReference type="SUPFAM" id="SSF103473">
    <property type="entry name" value="MFS general substrate transporter"/>
    <property type="match status" value="1"/>
</dbReference>
<feature type="transmembrane region" description="Helical" evidence="7">
    <location>
        <begin position="305"/>
        <end position="325"/>
    </location>
</feature>
<feature type="transmembrane region" description="Helical" evidence="7">
    <location>
        <begin position="102"/>
        <end position="119"/>
    </location>
</feature>
<feature type="transmembrane region" description="Helical" evidence="7">
    <location>
        <begin position="248"/>
        <end position="270"/>
    </location>
</feature>
<evidence type="ECO:0000256" key="7">
    <source>
        <dbReference type="SAM" id="Phobius"/>
    </source>
</evidence>
<sequence length="409" mass="45735">MKKLSQFKQRYSTPVWIQFCGELLTSTTGAMLAPFLIIFLHDQLGGNLILPLIIVGLQPLTEIVMTLIGGGLTDRLGRKSIILTGLLLQAVAMLGFVFAESVWLFAFMYILNGVGRTFYIPAQRAQIVDSTEEKKVSEVFAVISTIASFGMTIGPLLGFLVYTVNPVFTFGFQAAALSLYSLLVWLKLPETYPKTKDVESKSSLTINDFFKQHYSVLGLMVFTLPISFFYAQTETNYRIYIEELFPDFLLMLTIMTTANAIFSILLEVLLVKWTERFKMKTILFISYSMYAVAAILYGFSDSLPLLILTVLVLTIAQSIGLNHLLRYVSTLAPKQNRGLYFSLYGIHWDISRTIGPLLGGVILIHWGGSSLFYLSAFLIAIGGIGQYIFVGFIEKGRTEKKKAVLEVEV</sequence>
<feature type="transmembrane region" description="Helical" evidence="7">
    <location>
        <begin position="346"/>
        <end position="366"/>
    </location>
</feature>
<dbReference type="Gene3D" id="1.20.1720.10">
    <property type="entry name" value="Multidrug resistance protein D"/>
    <property type="match status" value="1"/>
</dbReference>
<gene>
    <name evidence="9" type="ORF">JOC86_004376</name>
</gene>
<dbReference type="Pfam" id="PF07690">
    <property type="entry name" value="MFS_1"/>
    <property type="match status" value="2"/>
</dbReference>
<evidence type="ECO:0000256" key="5">
    <source>
        <dbReference type="ARBA" id="ARBA00022989"/>
    </source>
</evidence>
<feature type="transmembrane region" description="Helical" evidence="7">
    <location>
        <begin position="372"/>
        <end position="393"/>
    </location>
</feature>
<feature type="transmembrane region" description="Helical" evidence="7">
    <location>
        <begin position="80"/>
        <end position="96"/>
    </location>
</feature>
<dbReference type="PANTHER" id="PTHR43414:SF1">
    <property type="entry name" value="PEPTIDE PERMEASE"/>
    <property type="match status" value="1"/>
</dbReference>
<dbReference type="InterPro" id="IPR011701">
    <property type="entry name" value="MFS"/>
</dbReference>
<keyword evidence="6 7" id="KW-0472">Membrane</keyword>
<keyword evidence="3" id="KW-1003">Cell membrane</keyword>
<feature type="transmembrane region" description="Helical" evidence="7">
    <location>
        <begin position="168"/>
        <end position="188"/>
    </location>
</feature>
<organism evidence="9 10">
    <name type="scientific">Rossellomorea pakistanensis</name>
    <dbReference type="NCBI Taxonomy" id="992288"/>
    <lineage>
        <taxon>Bacteria</taxon>
        <taxon>Bacillati</taxon>
        <taxon>Bacillota</taxon>
        <taxon>Bacilli</taxon>
        <taxon>Bacillales</taxon>
        <taxon>Bacillaceae</taxon>
        <taxon>Rossellomorea</taxon>
    </lineage>
</organism>
<dbReference type="InterPro" id="IPR036259">
    <property type="entry name" value="MFS_trans_sf"/>
</dbReference>
<dbReference type="EMBL" id="JAFBDZ010000005">
    <property type="protein sequence ID" value="MBM7587802.1"/>
    <property type="molecule type" value="Genomic_DNA"/>
</dbReference>
<evidence type="ECO:0000313" key="10">
    <source>
        <dbReference type="Proteomes" id="UP001646157"/>
    </source>
</evidence>
<dbReference type="RefSeq" id="WP_205174958.1">
    <property type="nucleotide sequence ID" value="NZ_JAFBDZ010000005.1"/>
</dbReference>
<comment type="subcellular location">
    <subcellularLocation>
        <location evidence="1">Cell membrane</location>
        <topology evidence="1">Multi-pass membrane protein</topology>
    </subcellularLocation>
</comment>
<dbReference type="CDD" id="cd17329">
    <property type="entry name" value="MFS_MdtH_MDR_like"/>
    <property type="match status" value="1"/>
</dbReference>
<evidence type="ECO:0000259" key="8">
    <source>
        <dbReference type="PROSITE" id="PS50850"/>
    </source>
</evidence>
<dbReference type="Proteomes" id="UP001646157">
    <property type="component" value="Unassembled WGS sequence"/>
</dbReference>
<evidence type="ECO:0000256" key="6">
    <source>
        <dbReference type="ARBA" id="ARBA00023136"/>
    </source>
</evidence>
<name>A0ABS2NIW8_9BACI</name>
<evidence type="ECO:0000313" key="9">
    <source>
        <dbReference type="EMBL" id="MBM7587802.1"/>
    </source>
</evidence>
<keyword evidence="2" id="KW-0813">Transport</keyword>
<feature type="transmembrane region" description="Helical" evidence="7">
    <location>
        <begin position="47"/>
        <end position="68"/>
    </location>
</feature>
<dbReference type="PANTHER" id="PTHR43414">
    <property type="entry name" value="MULTIDRUG RESISTANCE PROTEIN MDTG"/>
    <property type="match status" value="1"/>
</dbReference>
<accession>A0ABS2NIW8</accession>
<feature type="transmembrane region" description="Helical" evidence="7">
    <location>
        <begin position="21"/>
        <end position="41"/>
    </location>
</feature>
<keyword evidence="5 7" id="KW-1133">Transmembrane helix</keyword>
<feature type="domain" description="Major facilitator superfamily (MFS) profile" evidence="8">
    <location>
        <begin position="14"/>
        <end position="394"/>
    </location>
</feature>
<proteinExistence type="predicted"/>
<protein>
    <submittedName>
        <fullName evidence="9">MFS family permease</fullName>
    </submittedName>
</protein>
<comment type="caution">
    <text evidence="9">The sequence shown here is derived from an EMBL/GenBank/DDBJ whole genome shotgun (WGS) entry which is preliminary data.</text>
</comment>
<reference evidence="9 10" key="1">
    <citation type="submission" date="2021-01" db="EMBL/GenBank/DDBJ databases">
        <title>Genomic Encyclopedia of Type Strains, Phase IV (KMG-IV): sequencing the most valuable type-strain genomes for metagenomic binning, comparative biology and taxonomic classification.</title>
        <authorList>
            <person name="Goeker M."/>
        </authorList>
    </citation>
    <scope>NUCLEOTIDE SEQUENCE [LARGE SCALE GENOMIC DNA]</scope>
    <source>
        <strain evidence="9 10">DSM 24834</strain>
    </source>
</reference>
<evidence type="ECO:0000256" key="3">
    <source>
        <dbReference type="ARBA" id="ARBA00022475"/>
    </source>
</evidence>
<feature type="transmembrane region" description="Helical" evidence="7">
    <location>
        <begin position="139"/>
        <end position="162"/>
    </location>
</feature>
<dbReference type="Gene3D" id="1.20.1250.20">
    <property type="entry name" value="MFS general substrate transporter like domains"/>
    <property type="match status" value="1"/>
</dbReference>
<dbReference type="PROSITE" id="PS50850">
    <property type="entry name" value="MFS"/>
    <property type="match status" value="1"/>
</dbReference>